<reference evidence="9 10" key="1">
    <citation type="journal article" date="2014" name="Nat. Genet.">
        <title>Whole-genome sequence of a flatfish provides insights into ZW sex chromosome evolution and adaptation to a benthic lifestyle.</title>
        <authorList>
            <person name="Chen S."/>
            <person name="Zhang G."/>
            <person name="Shao C."/>
            <person name="Huang Q."/>
            <person name="Liu G."/>
            <person name="Zhang P."/>
            <person name="Song W."/>
            <person name="An N."/>
            <person name="Chalopin D."/>
            <person name="Volff J.N."/>
            <person name="Hong Y."/>
            <person name="Li Q."/>
            <person name="Sha Z."/>
            <person name="Zhou H."/>
            <person name="Xie M."/>
            <person name="Yu Q."/>
            <person name="Liu Y."/>
            <person name="Xiang H."/>
            <person name="Wang N."/>
            <person name="Wu K."/>
            <person name="Yang C."/>
            <person name="Zhou Q."/>
            <person name="Liao X."/>
            <person name="Yang L."/>
            <person name="Hu Q."/>
            <person name="Zhang J."/>
            <person name="Meng L."/>
            <person name="Jin L."/>
            <person name="Tian Y."/>
            <person name="Lian J."/>
            <person name="Yang J."/>
            <person name="Miao G."/>
            <person name="Liu S."/>
            <person name="Liang Z."/>
            <person name="Yan F."/>
            <person name="Li Y."/>
            <person name="Sun B."/>
            <person name="Zhang H."/>
            <person name="Zhang J."/>
            <person name="Zhu Y."/>
            <person name="Du M."/>
            <person name="Zhao Y."/>
            <person name="Schartl M."/>
            <person name="Tang Q."/>
            <person name="Wang J."/>
        </authorList>
    </citation>
    <scope>NUCLEOTIDE SEQUENCE</scope>
</reference>
<dbReference type="Pfam" id="PF25151">
    <property type="entry name" value="TPR_Trm732_C"/>
    <property type="match status" value="1"/>
</dbReference>
<organism evidence="9 10">
    <name type="scientific">Cynoglossus semilaevis</name>
    <name type="common">Tongue sole</name>
    <dbReference type="NCBI Taxonomy" id="244447"/>
    <lineage>
        <taxon>Eukaryota</taxon>
        <taxon>Metazoa</taxon>
        <taxon>Chordata</taxon>
        <taxon>Craniata</taxon>
        <taxon>Vertebrata</taxon>
        <taxon>Euteleostomi</taxon>
        <taxon>Actinopterygii</taxon>
        <taxon>Neopterygii</taxon>
        <taxon>Teleostei</taxon>
        <taxon>Neoteleostei</taxon>
        <taxon>Acanthomorphata</taxon>
        <taxon>Carangaria</taxon>
        <taxon>Pleuronectiformes</taxon>
        <taxon>Pleuronectoidei</taxon>
        <taxon>Cynoglossidae</taxon>
        <taxon>Cynoglossinae</taxon>
        <taxon>Cynoglossus</taxon>
    </lineage>
</organism>
<dbReference type="GO" id="GO:0005829">
    <property type="term" value="C:cytosol"/>
    <property type="evidence" value="ECO:0007669"/>
    <property type="project" value="TreeGrafter"/>
</dbReference>
<dbReference type="SUPFAM" id="SSF48371">
    <property type="entry name" value="ARM repeat"/>
    <property type="match status" value="3"/>
</dbReference>
<dbReference type="GO" id="GO:0030488">
    <property type="term" value="P:tRNA methylation"/>
    <property type="evidence" value="ECO:0007669"/>
    <property type="project" value="TreeGrafter"/>
</dbReference>
<dbReference type="InterPro" id="IPR051954">
    <property type="entry name" value="tRNA_methyltransferase_THADA"/>
</dbReference>
<dbReference type="PANTHER" id="PTHR14387:SF7">
    <property type="entry name" value="THYROID ADENOMA-ASSOCIATED PROTEIN"/>
    <property type="match status" value="1"/>
</dbReference>
<dbReference type="Proteomes" id="UP000265120">
    <property type="component" value="Chromosome 12"/>
</dbReference>
<evidence type="ECO:0000256" key="4">
    <source>
        <dbReference type="ARBA" id="ARBA00035698"/>
    </source>
</evidence>
<keyword evidence="2" id="KW-0819">tRNA processing</keyword>
<feature type="domain" description="tRNA (32-2'-O)-methyltransferase regulator THADA-like TPR repeats region" evidence="7">
    <location>
        <begin position="538"/>
        <end position="768"/>
    </location>
</feature>
<sequence length="1946" mass="215111">MVVKKKTPKVEALVLDEQNLQTLIASLSVTDGEDGVRQVAHTLQSCLELTEPVQQIQLVKKAGSQLEALSERQTDSDLLKACLHTMTLVYTSLLSKNPLRRAVASALGSVPAWLQEQAVDCLCSNMSECISSVDSDKYMQTVDTIAACMDGFPLGERCIHKLLPEVLQFLHKGLSECLHLNRGLTGRHIAQAELMHSCLTAVKTSMLVVQRSQETISAALQAEQSQCNMEQTLSSLVSCYIQILTDEEFIQSVQSTAGMAVVLLIRSVMGSGNQVASVVCSLLQSSVQSLDPAPQWIREQCVSLCADDRPLAVSLYLCHGALAMLSWKSALPGPEWERLLLLIPKVLLDLDVSVKESSTALVLARVLTLWSGAALDCLHGEMPPGPPHLQQAFRGGSELQQQLLEHVYSHWEHPLDAVRHQTCSLFHNLLLLHQHTQPSISDPTKDSYITELTQSLLGLEWHMRGKYGSLGCLVDLYGAGYLLHLQPQLPSRLLTLMGDQSLAPYAANLLEKLFVSHKVQLATDCAAAGTTDAWMELWHRTWVTPLLQVLCSSRLDQTTYILDYFLPKLLRCSPSSLAHMVQALQQTPPSGRGSSGSRGPLGALMTCLRAARAQGAVPSSDLGLWGGLVPLSLLQQALLHKHDQVRMDALGLVCESHRSTEVLTPQEMDLIRHFLIPNLNSQSPGVRQQTVSLLKKLLSRMKDSSQTLQKRLSQVKVPEQRDRDQQSLLQYKDFLHWLCVSLLEVLLPGASFSKCLMSLHLLCLLGHFFTFSTGPDVFSVGEVVTPAHAENVLYCVGSNFLEVKQLATTLLQQLPPSAVKLQEAERMCRVLQAALDLSTSTKPYDSVTAAPLRTLLLQQPHLSRALLHCAQQQGIDFQPSAEAAAPEELVRELNALAVIGFLLRCLQSEAMKAESSLLQAAASFPLYGRAHCITAVLQQLNTESLTQTVQWRRLVSELISVCYRMSDVVSPVVQSSSPEGLIPMDTDAETSSGLQQILQEIQPRDTNDFFTDARELEDDDDQRQKTHTASLDTGGEGYRVTAQMVLVCCWRSMKEVSMLLGQLCQSLPLVCSTEEETRRPGLISEEQVEGVGLYFRQQLLQSRHRGAFELAYVGFVRLTDMLCRSGSEALQQLPARWLSEVLEEVRVSDPSSKLCATRRSAGIPFYIQALLSSEPKSSSCSLLKMTMRQLISLAMPSADRSSEGSTVPQVHALNILRALFRDTRLGENIIPFVSDGMQAAVLGFTSAVWAVRNSSTLLFSTLITRIFGVKKGKDEHSKKNRMTGREFFTRFPALYPFLLQQLEETASTVESDSGHVTLHPSLFLLLLVLSRLYPSPMDGSSSPLGLAPFTPFIIRCGRSAVYRTREMAARALVPFVLLTQVPSTVQSLLLELPLEPGHRVQQNSIHGALLQVLFLLRTYQSDSHRPLPAGNDIVQTLSQRMWLASRLNPCAVTRGAFLDVLVCLCGTKTTLLTDSELCELRQNTLSILMDSELLTSDPSSIGRGPSSVHYLLSLTQVALSATVDIPELWTVPRPTDQILRCLLRFPHYEVRELVLQGLLRRLQEQEEEEQEEQGQKDKEKKQEKKDKEKKQEKSRPQWLDETTMSDLTGLGLHETHPQCLAKVLQVLSALTSSGELRWKDGSQVLSQQQVLRHLLTVAQNSIYSVELHCAALTLASQLVVQWVNTDPEGASEMSCLAQWVALLSSCCSEDQPVEVKLTAAEVLVHSTEALLTSPHLPLGLSATVSLWWSVFVLLQDEDQEVRDSASDFITSVPAPLLSVSGLSVCPSVALDLGLELLCGLLQSWGQVPAGVLALTEWLLGDEESGEEGDADDPPALTEEDFLFEKGDLNLWAEPLQWVRLLHRNLCSLIQNSRKTEAPGAGDLNLELDLDHFQTLLTQARTKTLICQRALDSLPALPQFSCTMEHARLTLQQSRSRLAQEVLEQLR</sequence>
<dbReference type="PANTHER" id="PTHR14387">
    <property type="entry name" value="THADA/DEATH RECEPTOR INTERACTING PROTEIN"/>
    <property type="match status" value="1"/>
</dbReference>
<dbReference type="InterPro" id="IPR019442">
    <property type="entry name" value="THADA/TRM732_DUF2428"/>
</dbReference>
<dbReference type="Pfam" id="PF10350">
    <property type="entry name" value="DUF2428"/>
    <property type="match status" value="1"/>
</dbReference>
<reference evidence="9" key="3">
    <citation type="submission" date="2025-09" db="UniProtKB">
        <authorList>
            <consortium name="Ensembl"/>
        </authorList>
    </citation>
    <scope>IDENTIFICATION</scope>
</reference>
<evidence type="ECO:0000256" key="5">
    <source>
        <dbReference type="SAM" id="MobiDB-lite"/>
    </source>
</evidence>
<comment type="function">
    <text evidence="3">Together with methyltransferase FTSJ1, methylates the 2'-O-ribose of nucleotides at position 32 of the anticodon loop of substrate tRNAs.</text>
</comment>
<feature type="region of interest" description="Disordered" evidence="5">
    <location>
        <begin position="1567"/>
        <end position="1600"/>
    </location>
</feature>
<name>A0A3P8UK62_CYNSE</name>
<proteinExistence type="inferred from homology"/>
<feature type="compositionally biased region" description="Basic and acidic residues" evidence="5">
    <location>
        <begin position="1573"/>
        <end position="1595"/>
    </location>
</feature>
<accession>A0A3P8UK62</accession>
<evidence type="ECO:0000259" key="8">
    <source>
        <dbReference type="Pfam" id="PF25151"/>
    </source>
</evidence>
<feature type="domain" description="tRNA (32-2'-O)-methyltransferase regulator THADA-like C-terminal TPR repeats region" evidence="8">
    <location>
        <begin position="1252"/>
        <end position="1414"/>
    </location>
</feature>
<feature type="region of interest" description="Disordered" evidence="5">
    <location>
        <begin position="1014"/>
        <end position="1033"/>
    </location>
</feature>
<evidence type="ECO:0000259" key="6">
    <source>
        <dbReference type="Pfam" id="PF10350"/>
    </source>
</evidence>
<reference evidence="9" key="2">
    <citation type="submission" date="2025-08" db="UniProtKB">
        <authorList>
            <consortium name="Ensembl"/>
        </authorList>
    </citation>
    <scope>IDENTIFICATION</scope>
</reference>
<protein>
    <recommendedName>
        <fullName evidence="4">tRNA (32-2'-O)-methyltransferase regulator THADA</fullName>
    </recommendedName>
</protein>
<evidence type="ECO:0000256" key="1">
    <source>
        <dbReference type="ARBA" id="ARBA00010409"/>
    </source>
</evidence>
<dbReference type="InterPro" id="IPR016024">
    <property type="entry name" value="ARM-type_fold"/>
</dbReference>
<evidence type="ECO:0000256" key="3">
    <source>
        <dbReference type="ARBA" id="ARBA00035625"/>
    </source>
</evidence>
<evidence type="ECO:0000259" key="7">
    <source>
        <dbReference type="Pfam" id="PF25150"/>
    </source>
</evidence>
<dbReference type="GeneTree" id="ENSGT00390000015500"/>
<evidence type="ECO:0000313" key="9">
    <source>
        <dbReference type="Ensembl" id="ENSCSEP00000001026.1"/>
    </source>
</evidence>
<dbReference type="InterPro" id="IPR056842">
    <property type="entry name" value="THADA-like_TPR_C"/>
</dbReference>
<dbReference type="STRING" id="244447.ENSCSEP00000001026"/>
<dbReference type="Ensembl" id="ENSCSET00000001054.1">
    <property type="protein sequence ID" value="ENSCSEP00000001026.1"/>
    <property type="gene ID" value="ENSCSEG00000000718.1"/>
</dbReference>
<evidence type="ECO:0000256" key="2">
    <source>
        <dbReference type="ARBA" id="ARBA00022694"/>
    </source>
</evidence>
<keyword evidence="10" id="KW-1185">Reference proteome</keyword>
<evidence type="ECO:0000313" key="10">
    <source>
        <dbReference type="Proteomes" id="UP000265120"/>
    </source>
</evidence>
<dbReference type="InterPro" id="IPR056843">
    <property type="entry name" value="THADA-like_TPR"/>
</dbReference>
<dbReference type="InParanoid" id="A0A3P8UK62"/>
<comment type="similarity">
    <text evidence="1">Belongs to the THADA family.</text>
</comment>
<dbReference type="OMA" id="CTSIPEW"/>
<dbReference type="Pfam" id="PF25150">
    <property type="entry name" value="TPR_Trm732"/>
    <property type="match status" value="1"/>
</dbReference>
<feature type="domain" description="DUF2428" evidence="6">
    <location>
        <begin position="954"/>
        <end position="1250"/>
    </location>
</feature>